<dbReference type="EMBL" id="JAIWYP010000002">
    <property type="protein sequence ID" value="KAH3865778.1"/>
    <property type="molecule type" value="Genomic_DNA"/>
</dbReference>
<reference evidence="3" key="1">
    <citation type="journal article" date="2019" name="bioRxiv">
        <title>The Genome of the Zebra Mussel, Dreissena polymorpha: A Resource for Invasive Species Research.</title>
        <authorList>
            <person name="McCartney M.A."/>
            <person name="Auch B."/>
            <person name="Kono T."/>
            <person name="Mallez S."/>
            <person name="Zhang Y."/>
            <person name="Obille A."/>
            <person name="Becker A."/>
            <person name="Abrahante J.E."/>
            <person name="Garbe J."/>
            <person name="Badalamenti J.P."/>
            <person name="Herman A."/>
            <person name="Mangelson H."/>
            <person name="Liachko I."/>
            <person name="Sullivan S."/>
            <person name="Sone E.D."/>
            <person name="Koren S."/>
            <person name="Silverstein K.A.T."/>
            <person name="Beckman K.B."/>
            <person name="Gohl D.M."/>
        </authorList>
    </citation>
    <scope>NUCLEOTIDE SEQUENCE</scope>
    <source>
        <strain evidence="3">Duluth1</strain>
        <tissue evidence="3">Whole animal</tissue>
    </source>
</reference>
<dbReference type="Proteomes" id="UP000828390">
    <property type="component" value="Unassembled WGS sequence"/>
</dbReference>
<name>A0A9D4LW35_DREPO</name>
<dbReference type="PROSITE" id="PS51253">
    <property type="entry name" value="HTH_CENPB"/>
    <property type="match status" value="1"/>
</dbReference>
<gene>
    <name evidence="3" type="ORF">DPMN_028821</name>
</gene>
<evidence type="ECO:0000313" key="4">
    <source>
        <dbReference type="Proteomes" id="UP000828390"/>
    </source>
</evidence>
<keyword evidence="4" id="KW-1185">Reference proteome</keyword>
<accession>A0A9D4LW35</accession>
<evidence type="ECO:0000256" key="1">
    <source>
        <dbReference type="ARBA" id="ARBA00023125"/>
    </source>
</evidence>
<sequence>MFGVPRTTLRDRVSGHVNHDKAVVGGAPILSLDEERVLVDYVETLAQLGYGLTNERLKTLAGDLVFSFGRKKNNKPMSNNWLYGFLHRWEHQIASLSAKRLESTRAKSATPQAVDIYLKNLLNTLTTYNLLDKPHLIFNMDKNRHNPRTQTSKHYCSRWCQSTNHNFTTFHHNDHNWMRKCHWKCTPAVLHIQGEAIRSCINERRISGSILHNVRIRLDKWNDI</sequence>
<proteinExistence type="predicted"/>
<reference evidence="3" key="2">
    <citation type="submission" date="2020-11" db="EMBL/GenBank/DDBJ databases">
        <authorList>
            <person name="McCartney M.A."/>
            <person name="Auch B."/>
            <person name="Kono T."/>
            <person name="Mallez S."/>
            <person name="Becker A."/>
            <person name="Gohl D.M."/>
            <person name="Silverstein K.A.T."/>
            <person name="Koren S."/>
            <person name="Bechman K.B."/>
            <person name="Herman A."/>
            <person name="Abrahante J.E."/>
            <person name="Garbe J."/>
        </authorList>
    </citation>
    <scope>NUCLEOTIDE SEQUENCE</scope>
    <source>
        <strain evidence="3">Duluth1</strain>
        <tissue evidence="3">Whole animal</tissue>
    </source>
</reference>
<dbReference type="AlphaFoldDB" id="A0A9D4LW35"/>
<feature type="domain" description="HTH CENPB-type" evidence="2">
    <location>
        <begin position="22"/>
        <end position="95"/>
    </location>
</feature>
<comment type="caution">
    <text evidence="3">The sequence shown here is derived from an EMBL/GenBank/DDBJ whole genome shotgun (WGS) entry which is preliminary data.</text>
</comment>
<dbReference type="GO" id="GO:0003677">
    <property type="term" value="F:DNA binding"/>
    <property type="evidence" value="ECO:0007669"/>
    <property type="project" value="UniProtKB-KW"/>
</dbReference>
<evidence type="ECO:0000313" key="3">
    <source>
        <dbReference type="EMBL" id="KAH3865778.1"/>
    </source>
</evidence>
<dbReference type="Pfam" id="PF03221">
    <property type="entry name" value="HTH_Tnp_Tc5"/>
    <property type="match status" value="1"/>
</dbReference>
<dbReference type="InterPro" id="IPR006600">
    <property type="entry name" value="HTH_CenpB_DNA-bd_dom"/>
</dbReference>
<protein>
    <recommendedName>
        <fullName evidence="2">HTH CENPB-type domain-containing protein</fullName>
    </recommendedName>
</protein>
<organism evidence="3 4">
    <name type="scientific">Dreissena polymorpha</name>
    <name type="common">Zebra mussel</name>
    <name type="synonym">Mytilus polymorpha</name>
    <dbReference type="NCBI Taxonomy" id="45954"/>
    <lineage>
        <taxon>Eukaryota</taxon>
        <taxon>Metazoa</taxon>
        <taxon>Spiralia</taxon>
        <taxon>Lophotrochozoa</taxon>
        <taxon>Mollusca</taxon>
        <taxon>Bivalvia</taxon>
        <taxon>Autobranchia</taxon>
        <taxon>Heteroconchia</taxon>
        <taxon>Euheterodonta</taxon>
        <taxon>Imparidentia</taxon>
        <taxon>Neoheterodontei</taxon>
        <taxon>Myida</taxon>
        <taxon>Dreissenoidea</taxon>
        <taxon>Dreissenidae</taxon>
        <taxon>Dreissena</taxon>
    </lineage>
</organism>
<keyword evidence="1" id="KW-0238">DNA-binding</keyword>
<evidence type="ECO:0000259" key="2">
    <source>
        <dbReference type="PROSITE" id="PS51253"/>
    </source>
</evidence>